<evidence type="ECO:0000313" key="3">
    <source>
        <dbReference type="Proteomes" id="UP000002695"/>
    </source>
</evidence>
<organism evidence="2 3">
    <name type="scientific">Salmonella typhimurium (strain 14028s / SGSC 2262)</name>
    <dbReference type="NCBI Taxonomy" id="588858"/>
    <lineage>
        <taxon>Bacteria</taxon>
        <taxon>Pseudomonadati</taxon>
        <taxon>Pseudomonadota</taxon>
        <taxon>Gammaproteobacteria</taxon>
        <taxon>Enterobacterales</taxon>
        <taxon>Enterobacteriaceae</taxon>
        <taxon>Salmonella</taxon>
    </lineage>
</organism>
<accession>A0A0F6AWQ7</accession>
<sequence>MADIRQTCLMALRLSDLGQISASRPDKTHARRHPANLLSA</sequence>
<feature type="region of interest" description="Disordered" evidence="1">
    <location>
        <begin position="20"/>
        <end position="40"/>
    </location>
</feature>
<dbReference type="EMBL" id="CP001363">
    <property type="protein sequence ID" value="ACY86678.1"/>
    <property type="molecule type" value="Genomic_DNA"/>
</dbReference>
<reference evidence="2 3" key="1">
    <citation type="journal article" date="2010" name="J. Bacteriol.">
        <title>Short-term signatures of evolutionary change in the Salmonella enterica serovar typhimurium 14028 genome.</title>
        <authorList>
            <person name="Jarvik T."/>
            <person name="Smillie C."/>
            <person name="Groisman E.A."/>
            <person name="Ochman H."/>
        </authorList>
    </citation>
    <scope>NUCLEOTIDE SEQUENCE [LARGE SCALE GENOMIC DNA]</scope>
    <source>
        <strain evidence="3">14028s / SGSC 2262</strain>
    </source>
</reference>
<gene>
    <name evidence="2" type="ordered locus">STM14_0141</name>
</gene>
<dbReference type="HOGENOM" id="CLU_3296085_0_0_6"/>
<evidence type="ECO:0000256" key="1">
    <source>
        <dbReference type="SAM" id="MobiDB-lite"/>
    </source>
</evidence>
<name>A0A0F6AWQ7_SALT1</name>
<evidence type="ECO:0000313" key="2">
    <source>
        <dbReference type="EMBL" id="ACY86678.1"/>
    </source>
</evidence>
<dbReference type="AlphaFoldDB" id="A0A0F6AWQ7"/>
<keyword evidence="3" id="KW-1185">Reference proteome</keyword>
<proteinExistence type="predicted"/>
<dbReference type="KEGG" id="seo:STM14_0141"/>
<dbReference type="PATRIC" id="fig|588858.6.peg.259"/>
<protein>
    <submittedName>
        <fullName evidence="2">Uncharacterized protein</fullName>
    </submittedName>
</protein>
<dbReference type="Proteomes" id="UP000002695">
    <property type="component" value="Chromosome"/>
</dbReference>